<evidence type="ECO:0000256" key="10">
    <source>
        <dbReference type="ARBA" id="ARBA00023180"/>
    </source>
</evidence>
<evidence type="ECO:0000256" key="9">
    <source>
        <dbReference type="ARBA" id="ARBA00023136"/>
    </source>
</evidence>
<dbReference type="OrthoDB" id="2015856at2759"/>
<keyword evidence="10" id="KW-0325">Glycoprotein</keyword>
<dbReference type="Proteomes" id="UP000823388">
    <property type="component" value="Chromosome 3K"/>
</dbReference>
<dbReference type="CDD" id="cd11299">
    <property type="entry name" value="O-FucT_plant"/>
    <property type="match status" value="1"/>
</dbReference>
<reference evidence="16" key="1">
    <citation type="submission" date="2020-05" db="EMBL/GenBank/DDBJ databases">
        <title>WGS assembly of Panicum virgatum.</title>
        <authorList>
            <person name="Lovell J.T."/>
            <person name="Jenkins J."/>
            <person name="Shu S."/>
            <person name="Juenger T.E."/>
            <person name="Schmutz J."/>
        </authorList>
    </citation>
    <scope>NUCLEOTIDE SEQUENCE</scope>
    <source>
        <strain evidence="16">AP13</strain>
    </source>
</reference>
<evidence type="ECO:0000256" key="1">
    <source>
        <dbReference type="ARBA" id="ARBA00004606"/>
    </source>
</evidence>
<dbReference type="GO" id="GO:0005737">
    <property type="term" value="C:cytoplasm"/>
    <property type="evidence" value="ECO:0007669"/>
    <property type="project" value="TreeGrafter"/>
</dbReference>
<comment type="similarity">
    <text evidence="3">Belongs to the glycosyltransferase GT106 family.</text>
</comment>
<proteinExistence type="inferred from homology"/>
<comment type="subcellular location">
    <subcellularLocation>
        <location evidence="1">Membrane</location>
        <topology evidence="1">Single-pass type II membrane protein</topology>
    </subcellularLocation>
</comment>
<evidence type="ECO:0000313" key="17">
    <source>
        <dbReference type="Proteomes" id="UP000823388"/>
    </source>
</evidence>
<keyword evidence="6 15" id="KW-0812">Transmembrane</keyword>
<organism evidence="16 17">
    <name type="scientific">Panicum virgatum</name>
    <name type="common">Blackwell switchgrass</name>
    <dbReference type="NCBI Taxonomy" id="38727"/>
    <lineage>
        <taxon>Eukaryota</taxon>
        <taxon>Viridiplantae</taxon>
        <taxon>Streptophyta</taxon>
        <taxon>Embryophyta</taxon>
        <taxon>Tracheophyta</taxon>
        <taxon>Spermatophyta</taxon>
        <taxon>Magnoliopsida</taxon>
        <taxon>Liliopsida</taxon>
        <taxon>Poales</taxon>
        <taxon>Poaceae</taxon>
        <taxon>PACMAD clade</taxon>
        <taxon>Panicoideae</taxon>
        <taxon>Panicodae</taxon>
        <taxon>Paniceae</taxon>
        <taxon>Panicinae</taxon>
        <taxon>Panicum</taxon>
        <taxon>Panicum sect. Hiantes</taxon>
    </lineage>
</organism>
<dbReference type="EMBL" id="CM029041">
    <property type="protein sequence ID" value="KAG2627130.1"/>
    <property type="molecule type" value="Genomic_DNA"/>
</dbReference>
<dbReference type="InterPro" id="IPR019378">
    <property type="entry name" value="GDP-Fuc_O-FucTrfase"/>
</dbReference>
<accession>A0A8T0UWE7</accession>
<comment type="pathway">
    <text evidence="2">Glycan metabolism.</text>
</comment>
<evidence type="ECO:0000256" key="13">
    <source>
        <dbReference type="ARBA" id="ARBA00030350"/>
    </source>
</evidence>
<feature type="region of interest" description="Disordered" evidence="14">
    <location>
        <begin position="1"/>
        <end position="33"/>
    </location>
</feature>
<evidence type="ECO:0000256" key="2">
    <source>
        <dbReference type="ARBA" id="ARBA00004881"/>
    </source>
</evidence>
<dbReference type="PANTHER" id="PTHR31741:SF20">
    <property type="entry name" value="O-FUCOSYLTRANSFERASE FAMILY PROTEIN"/>
    <property type="match status" value="1"/>
</dbReference>
<keyword evidence="17" id="KW-1185">Reference proteome</keyword>
<evidence type="ECO:0000256" key="11">
    <source>
        <dbReference type="ARBA" id="ARBA00023253"/>
    </source>
</evidence>
<sequence length="618" mass="68885">MAAAATASTTATTCSSPSTSPGPHRRRQLNDIERDAAPPHDDCGCSPSSSTSPSCCGGGAGADHHHLHLHHHNLHGACCAHDDAECGGLHCHAHAPCAWRALLLARRKRAAGAPARAAWMRGIVLCLLGLVAVVGFLGSHRGGGGAATGGDGADDAAGGGLVHKVDVTDADVMGWTEENLTAIARRPPEPPVPEIWMKPESEGYRQCIERPKNHRRTNNATVGYLIVDANGGLNQMRMGISDMVAVAKIMNASLVIPTLDHQSFWTDPSDFKDIFDVDRFKETLKEDIVIVDSLPPDFRRVKPYVRAPTSWSRASFYRDFAKILRKFKVVRFTHTDSRIVNNGLAPSLQKLRCRANYKALQYRKDIEALGHTLVDRLRNGSKHYIALHLRYEKDMLAFTGCNHNLTLHEAAELTDMRLKVRHWKEKDINSEEKRLQGGCPMTPREAAVFLKAMGYPATTKIYIVAGEIYGAHSLDALKAEYPNIYTHYSLATVEELEPLELYQNRLAAVDYIVALQSDVFVYTYDGNMARAVQGHRRFEGFRKTINPDRLKFVELIDKLDEGSVTWREFQIAVRKHHENRLGGPYDRLRGESPRQEEYFYSNPIPGCLCKRVQRSRGR</sequence>
<comment type="caution">
    <text evidence="16">The sequence shown here is derived from an EMBL/GenBank/DDBJ whole genome shotgun (WGS) entry which is preliminary data.</text>
</comment>
<evidence type="ECO:0000256" key="5">
    <source>
        <dbReference type="ARBA" id="ARBA00022679"/>
    </source>
</evidence>
<keyword evidence="11" id="KW-0294">Fucose metabolism</keyword>
<keyword evidence="12" id="KW-0119">Carbohydrate metabolism</keyword>
<protein>
    <recommendedName>
        <fullName evidence="13">O-fucosyltransferase family protein</fullName>
    </recommendedName>
</protein>
<dbReference type="GO" id="GO:0006004">
    <property type="term" value="P:fucose metabolic process"/>
    <property type="evidence" value="ECO:0007669"/>
    <property type="project" value="UniProtKB-KW"/>
</dbReference>
<dbReference type="GO" id="GO:0016020">
    <property type="term" value="C:membrane"/>
    <property type="evidence" value="ECO:0007669"/>
    <property type="project" value="UniProtKB-SubCell"/>
</dbReference>
<evidence type="ECO:0000256" key="8">
    <source>
        <dbReference type="ARBA" id="ARBA00022989"/>
    </source>
</evidence>
<keyword evidence="8 15" id="KW-1133">Transmembrane helix</keyword>
<evidence type="ECO:0000256" key="14">
    <source>
        <dbReference type="SAM" id="MobiDB-lite"/>
    </source>
</evidence>
<dbReference type="PANTHER" id="PTHR31741">
    <property type="entry name" value="OS02G0726500 PROTEIN-RELATED"/>
    <property type="match status" value="1"/>
</dbReference>
<evidence type="ECO:0000256" key="6">
    <source>
        <dbReference type="ARBA" id="ARBA00022692"/>
    </source>
</evidence>
<keyword evidence="5" id="KW-0808">Transferase</keyword>
<dbReference type="Pfam" id="PF10250">
    <property type="entry name" value="O-FucT"/>
    <property type="match status" value="1"/>
</dbReference>
<keyword evidence="7" id="KW-0735">Signal-anchor</keyword>
<dbReference type="InterPro" id="IPR024709">
    <property type="entry name" value="FucosylTrfase_pln"/>
</dbReference>
<evidence type="ECO:0000256" key="15">
    <source>
        <dbReference type="SAM" id="Phobius"/>
    </source>
</evidence>
<dbReference type="AlphaFoldDB" id="A0A8T0UWE7"/>
<evidence type="ECO:0000256" key="3">
    <source>
        <dbReference type="ARBA" id="ARBA00007737"/>
    </source>
</evidence>
<gene>
    <name evidence="16" type="ORF">PVAP13_3KG227345</name>
</gene>
<keyword evidence="9 15" id="KW-0472">Membrane</keyword>
<dbReference type="FunFam" id="3.40.50.11350:FF:000011">
    <property type="entry name" value="O-fucosyltransferase 28"/>
    <property type="match status" value="1"/>
</dbReference>
<name>A0A8T0UWE7_PANVG</name>
<evidence type="ECO:0000313" key="16">
    <source>
        <dbReference type="EMBL" id="KAG2627130.1"/>
    </source>
</evidence>
<keyword evidence="4" id="KW-0328">Glycosyltransferase</keyword>
<dbReference type="GO" id="GO:0016757">
    <property type="term" value="F:glycosyltransferase activity"/>
    <property type="evidence" value="ECO:0007669"/>
    <property type="project" value="UniProtKB-KW"/>
</dbReference>
<evidence type="ECO:0000256" key="4">
    <source>
        <dbReference type="ARBA" id="ARBA00022676"/>
    </source>
</evidence>
<feature type="transmembrane region" description="Helical" evidence="15">
    <location>
        <begin position="118"/>
        <end position="138"/>
    </location>
</feature>
<feature type="compositionally biased region" description="Low complexity" evidence="14">
    <location>
        <begin position="1"/>
        <end position="21"/>
    </location>
</feature>
<evidence type="ECO:0000256" key="7">
    <source>
        <dbReference type="ARBA" id="ARBA00022968"/>
    </source>
</evidence>
<dbReference type="Gene3D" id="3.40.50.11350">
    <property type="match status" value="1"/>
</dbReference>
<evidence type="ECO:0000256" key="12">
    <source>
        <dbReference type="ARBA" id="ARBA00023277"/>
    </source>
</evidence>